<organism evidence="1 2">
    <name type="scientific">Peronosclerospora sorghi</name>
    <dbReference type="NCBI Taxonomy" id="230839"/>
    <lineage>
        <taxon>Eukaryota</taxon>
        <taxon>Sar</taxon>
        <taxon>Stramenopiles</taxon>
        <taxon>Oomycota</taxon>
        <taxon>Peronosporomycetes</taxon>
        <taxon>Peronosporales</taxon>
        <taxon>Peronosporaceae</taxon>
        <taxon>Peronosclerospora</taxon>
    </lineage>
</organism>
<protein>
    <submittedName>
        <fullName evidence="1">Uncharacterized protein</fullName>
    </submittedName>
</protein>
<evidence type="ECO:0000313" key="2">
    <source>
        <dbReference type="Proteomes" id="UP001163321"/>
    </source>
</evidence>
<gene>
    <name evidence="1" type="ORF">PsorP6_005313</name>
</gene>
<name>A0ACC0W4A4_9STRA</name>
<accession>A0ACC0W4A4</accession>
<sequence>MASPFLAGTQTIAGVPVELGQPVSLNTKKQLQRQINSIVGWVELDRAPMNMAQTMLRGNEHQIGEHPYFVCEKSVGVRYLALLVQSRCYLISQNYDFREVSLFCPVRPDRLQPGVDRNTVVPHQWTILDGLMVCDKDGSKSVLTLLLYDILALNGSPVMSSKLQDRLKLIQNDVVGPRKQLPPPKGQLPDVFQLVLQSMYPINRVGHVIHSILPRVSQTRQNAGLVFTPVLLPYSPGYTKGLFHWTPTSVLLADFQLSVEWRGRPPKPGFKLMIHDKRTQVFQDWITFTPGKAFSCMWLCPQDDDFEAFRQDKKASSRIVECVYDPEWLTFIPSHDKNSWDTGNTEYNATERGVGWRKGKKNGRASSFVVSRGWKFVRCRPDRSMPLERTFLTTIEKAVLEDIKLDEIERLFPEDSSKKSMMSQPKNRHEATSDDFTQASKKKRTGSVASGNQSVGTGVCYDFQNKGVCQRGRFCHFSHCACNSTCSCTPAINTYGQRPSYRRSDYDAPPSPEGASALTADASGTPAPSLRRTDSLERTSSSKMQSITGEEGEAGELIDHSTLCVAVVDDAPSLVASQFGVVATANCHISNVYAPLENFKKETIAAKRAQLTALGNRRIWASLGLEDKPQRTRPCGLIVSKSGEVAYVRPMEK</sequence>
<keyword evidence="2" id="KW-1185">Reference proteome</keyword>
<evidence type="ECO:0000313" key="1">
    <source>
        <dbReference type="EMBL" id="KAI9913589.1"/>
    </source>
</evidence>
<dbReference type="EMBL" id="CM047583">
    <property type="protein sequence ID" value="KAI9913589.1"/>
    <property type="molecule type" value="Genomic_DNA"/>
</dbReference>
<reference evidence="1 2" key="1">
    <citation type="journal article" date="2022" name="bioRxiv">
        <title>The genome of the oomycete Peronosclerospora sorghi, a cosmopolitan pathogen of maize and sorghum, is inflated with dispersed pseudogenes.</title>
        <authorList>
            <person name="Fletcher K."/>
            <person name="Martin F."/>
            <person name="Isakeit T."/>
            <person name="Cavanaugh K."/>
            <person name="Magill C."/>
            <person name="Michelmore R."/>
        </authorList>
    </citation>
    <scope>NUCLEOTIDE SEQUENCE [LARGE SCALE GENOMIC DNA]</scope>
    <source>
        <strain evidence="1">P6</strain>
    </source>
</reference>
<proteinExistence type="predicted"/>
<dbReference type="Proteomes" id="UP001163321">
    <property type="component" value="Chromosome 4"/>
</dbReference>
<comment type="caution">
    <text evidence="1">The sequence shown here is derived from an EMBL/GenBank/DDBJ whole genome shotgun (WGS) entry which is preliminary data.</text>
</comment>